<evidence type="ECO:0000313" key="2">
    <source>
        <dbReference type="EMBL" id="ATW59541.1"/>
    </source>
</evidence>
<dbReference type="GeneID" id="54986342"/>
<dbReference type="EMBL" id="MG252693">
    <property type="protein sequence ID" value="ATW59541.1"/>
    <property type="molecule type" value="Genomic_DNA"/>
</dbReference>
<protein>
    <recommendedName>
        <fullName evidence="1">DUF7336 domain-containing protein</fullName>
    </recommendedName>
</protein>
<dbReference type="Pfam" id="PF24024">
    <property type="entry name" value="DUF7336"/>
    <property type="match status" value="1"/>
</dbReference>
<accession>A0A2H4PBD3</accession>
<evidence type="ECO:0000259" key="1">
    <source>
        <dbReference type="Pfam" id="PF24024"/>
    </source>
</evidence>
<dbReference type="Proteomes" id="UP000241560">
    <property type="component" value="Segment"/>
</dbReference>
<dbReference type="KEGG" id="vg:54986342"/>
<organism evidence="2 3">
    <name type="scientific">Lactobacillus phage Lenus</name>
    <dbReference type="NCBI Taxonomy" id="2053682"/>
    <lineage>
        <taxon>Viruses</taxon>
        <taxon>Duplodnaviria</taxon>
        <taxon>Heunggongvirae</taxon>
        <taxon>Uroviricota</taxon>
        <taxon>Caudoviricetes</taxon>
        <taxon>Tybeckvirinae</taxon>
        <taxon>Lenusvirus</taxon>
        <taxon>Lenusvirus lenus</taxon>
    </lineage>
</organism>
<proteinExistence type="predicted"/>
<sequence>MEVWIVSKESYTETGGNFKILGVFSTRAKAYEFLSKSSFDVRDTLDINRAILDSGVIYGICGTEWNA</sequence>
<evidence type="ECO:0000313" key="3">
    <source>
        <dbReference type="Proteomes" id="UP000241560"/>
    </source>
</evidence>
<dbReference type="InterPro" id="IPR055760">
    <property type="entry name" value="DUF7336"/>
</dbReference>
<dbReference type="RefSeq" id="YP_009795971.1">
    <property type="nucleotide sequence ID" value="NC_047897.1"/>
</dbReference>
<name>A0A2H4PBD3_9CAUD</name>
<feature type="domain" description="DUF7336" evidence="1">
    <location>
        <begin position="1"/>
        <end position="43"/>
    </location>
</feature>
<keyword evidence="3" id="KW-1185">Reference proteome</keyword>
<reference evidence="2 3" key="1">
    <citation type="submission" date="2017-10" db="EMBL/GenBank/DDBJ databases">
        <title>Isolation and characterisation of Lactobacillus bacteriophages that infect wine-derived L. plantarum strains.</title>
        <authorList>
            <person name="Kyrkou I."/>
            <person name="Hestbjerg Hansen L."/>
        </authorList>
    </citation>
    <scope>NUCLEOTIDE SEQUENCE [LARGE SCALE GENOMIC DNA]</scope>
</reference>